<dbReference type="EMBL" id="CP007496">
    <property type="protein sequence ID" value="AJA06901.1"/>
    <property type="molecule type" value="Genomic_DNA"/>
</dbReference>
<evidence type="ECO:0000259" key="1">
    <source>
        <dbReference type="Pfam" id="PF00814"/>
    </source>
</evidence>
<dbReference type="Gene3D" id="3.30.420.40">
    <property type="match status" value="1"/>
</dbReference>
<organism evidence="2 3">
    <name type="scientific">Candidatus Nanosynbacter lyticus</name>
    <dbReference type="NCBI Taxonomy" id="2093824"/>
    <lineage>
        <taxon>Bacteria</taxon>
        <taxon>Candidatus Saccharimonadota</taxon>
        <taxon>Candidatus Saccharimonadia</taxon>
        <taxon>Candidatus Nanosynbacterales</taxon>
        <taxon>Candidatus Nanosynbacteraceae</taxon>
        <taxon>Candidatus Nanosynbacter</taxon>
    </lineage>
</organism>
<name>A0A6S4GVD4_9BACT</name>
<reference evidence="2 3" key="1">
    <citation type="journal article" date="2015" name="Proc. Natl. Acad. Sci. U.S.A.">
        <title>Cultivation of a human-associated TM7 phylotype reveals a reduced genome and epibiotic parasitic lifestyle.</title>
        <authorList>
            <person name="He X."/>
            <person name="McLean J.S."/>
            <person name="Edlund A."/>
            <person name="Yooseph S."/>
            <person name="Hall A.P."/>
            <person name="Liu S.Y."/>
            <person name="Dorrestein P.C."/>
            <person name="Esquenazi E."/>
            <person name="Hunter R.C."/>
            <person name="Cheng G."/>
            <person name="Nelson K.E."/>
            <person name="Lux R."/>
            <person name="Shi W."/>
        </authorList>
    </citation>
    <scope>NUCLEOTIDE SEQUENCE [LARGE SCALE GENOMIC DNA]</scope>
    <source>
        <strain evidence="2 3">TM7x</strain>
    </source>
</reference>
<dbReference type="KEGG" id="sox:TM7x_03085"/>
<dbReference type="Pfam" id="PF00814">
    <property type="entry name" value="TsaD"/>
    <property type="match status" value="1"/>
</dbReference>
<evidence type="ECO:0000313" key="3">
    <source>
        <dbReference type="Proteomes" id="UP000030902"/>
    </source>
</evidence>
<dbReference type="SUPFAM" id="SSF53067">
    <property type="entry name" value="Actin-like ATPase domain"/>
    <property type="match status" value="1"/>
</dbReference>
<accession>A0A6S4GVD4</accession>
<sequence length="124" mass="13415">MIILLDTSTATCFLTVVEGEACQDFEWQAGRMLARGLLKFLEEKTGDLHDISGIGVMKGPGSFTGLRIGLTVANTLADNLNIPIVGAVGEDWREMALKKLRAGENEKIVMPEYGAVAHITAPRK</sequence>
<evidence type="ECO:0000313" key="2">
    <source>
        <dbReference type="EMBL" id="AJA06901.1"/>
    </source>
</evidence>
<dbReference type="GO" id="GO:0002949">
    <property type="term" value="P:tRNA threonylcarbamoyladenosine modification"/>
    <property type="evidence" value="ECO:0007669"/>
    <property type="project" value="InterPro"/>
</dbReference>
<keyword evidence="3" id="KW-1185">Reference proteome</keyword>
<dbReference type="InterPro" id="IPR022496">
    <property type="entry name" value="T6A_TsaB"/>
</dbReference>
<dbReference type="NCBIfam" id="TIGR03725">
    <property type="entry name" value="T6A_YeaZ"/>
    <property type="match status" value="1"/>
</dbReference>
<dbReference type="InterPro" id="IPR043129">
    <property type="entry name" value="ATPase_NBD"/>
</dbReference>
<dbReference type="Proteomes" id="UP000030902">
    <property type="component" value="Chromosome"/>
</dbReference>
<dbReference type="InterPro" id="IPR000905">
    <property type="entry name" value="Gcp-like_dom"/>
</dbReference>
<protein>
    <recommendedName>
        <fullName evidence="1">Gcp-like domain-containing protein</fullName>
    </recommendedName>
</protein>
<dbReference type="RefSeq" id="WP_082001368.1">
    <property type="nucleotide sequence ID" value="NZ_CP007496.1"/>
</dbReference>
<feature type="domain" description="Gcp-like" evidence="1">
    <location>
        <begin position="39"/>
        <end position="86"/>
    </location>
</feature>
<dbReference type="AlphaFoldDB" id="A0A6S4GVD4"/>
<gene>
    <name evidence="2" type="ORF">TM7x_03085</name>
</gene>
<proteinExistence type="predicted"/>